<proteinExistence type="predicted"/>
<evidence type="ECO:0000313" key="3">
    <source>
        <dbReference type="Proteomes" id="UP001197114"/>
    </source>
</evidence>
<reference evidence="2 3" key="1">
    <citation type="submission" date="2019-11" db="EMBL/GenBank/DDBJ databases">
        <authorList>
            <person name="Ay H."/>
        </authorList>
    </citation>
    <scope>NUCLEOTIDE SEQUENCE [LARGE SCALE GENOMIC DNA]</scope>
    <source>
        <strain evidence="2 3">BG9H</strain>
    </source>
</reference>
<feature type="compositionally biased region" description="Gly residues" evidence="1">
    <location>
        <begin position="40"/>
        <end position="62"/>
    </location>
</feature>
<comment type="caution">
    <text evidence="2">The sequence shown here is derived from an EMBL/GenBank/DDBJ whole genome shotgun (WGS) entry which is preliminary data.</text>
</comment>
<keyword evidence="3" id="KW-1185">Reference proteome</keyword>
<sequence length="150" mass="15029">MTIDRLRDALQALGPPVTPLELAEMLWLAERLPPGEDAGGEGGPLRGGPLGFDGFGGIGGAGDVHRAGAHANAPEADIPPGGSAPEPDVEGSGGGPGRVDGEADGTPHRAALHVPRGAPHPGGDADEVLVPAPQALCHELAIQRALRPLK</sequence>
<evidence type="ECO:0000313" key="2">
    <source>
        <dbReference type="EMBL" id="MBW5424919.1"/>
    </source>
</evidence>
<accession>A0ABS6YU21</accession>
<name>A0ABS6YU21_9ACTN</name>
<organism evidence="2 3">
    <name type="scientific">Streptomyces anatolicus</name>
    <dbReference type="NCBI Taxonomy" id="2675858"/>
    <lineage>
        <taxon>Bacteria</taxon>
        <taxon>Bacillati</taxon>
        <taxon>Actinomycetota</taxon>
        <taxon>Actinomycetes</taxon>
        <taxon>Kitasatosporales</taxon>
        <taxon>Streptomycetaceae</taxon>
        <taxon>Streptomyces</taxon>
    </lineage>
</organism>
<evidence type="ECO:0000256" key="1">
    <source>
        <dbReference type="SAM" id="MobiDB-lite"/>
    </source>
</evidence>
<gene>
    <name evidence="2" type="ORF">GKQ77_25690</name>
</gene>
<dbReference type="EMBL" id="WMBF01000396">
    <property type="protein sequence ID" value="MBW5424919.1"/>
    <property type="molecule type" value="Genomic_DNA"/>
</dbReference>
<feature type="region of interest" description="Disordered" evidence="1">
    <location>
        <begin position="33"/>
        <end position="127"/>
    </location>
</feature>
<protein>
    <submittedName>
        <fullName evidence="2">Uncharacterized protein</fullName>
    </submittedName>
</protein>
<feature type="non-terminal residue" evidence="2">
    <location>
        <position position="150"/>
    </location>
</feature>
<dbReference type="Proteomes" id="UP001197114">
    <property type="component" value="Unassembled WGS sequence"/>
</dbReference>